<keyword evidence="2" id="KW-1185">Reference proteome</keyword>
<dbReference type="RefSeq" id="WP_188379227.1">
    <property type="nucleotide sequence ID" value="NZ_BMEL01000009.1"/>
</dbReference>
<sequence length="106" mass="12269">MKKILFLTMLILILCAGGMLGYINYKKSSTETRVIKYLKTEENVSEEKIDSTEPFMANLPGDQNFMVSVSLKGDQNLYYYYENEDNQIVLESYTDENGYEHVNNSK</sequence>
<evidence type="ECO:0008006" key="3">
    <source>
        <dbReference type="Google" id="ProtNLM"/>
    </source>
</evidence>
<organism evidence="1 2">
    <name type="scientific">Halobacillus andaensis</name>
    <dbReference type="NCBI Taxonomy" id="1176239"/>
    <lineage>
        <taxon>Bacteria</taxon>
        <taxon>Bacillati</taxon>
        <taxon>Bacillota</taxon>
        <taxon>Bacilli</taxon>
        <taxon>Bacillales</taxon>
        <taxon>Bacillaceae</taxon>
        <taxon>Halobacillus</taxon>
    </lineage>
</organism>
<dbReference type="Proteomes" id="UP000660110">
    <property type="component" value="Unassembled WGS sequence"/>
</dbReference>
<protein>
    <recommendedName>
        <fullName evidence="3">DUF3139 domain-containing protein</fullName>
    </recommendedName>
</protein>
<evidence type="ECO:0000313" key="1">
    <source>
        <dbReference type="EMBL" id="GGF36271.1"/>
    </source>
</evidence>
<evidence type="ECO:0000313" key="2">
    <source>
        <dbReference type="Proteomes" id="UP000660110"/>
    </source>
</evidence>
<gene>
    <name evidence="1" type="ORF">GCM10010954_39070</name>
</gene>
<dbReference type="EMBL" id="BMEL01000009">
    <property type="protein sequence ID" value="GGF36271.1"/>
    <property type="molecule type" value="Genomic_DNA"/>
</dbReference>
<dbReference type="AlphaFoldDB" id="A0A917BEK4"/>
<name>A0A917BEK4_HALAA</name>
<reference evidence="1" key="1">
    <citation type="journal article" date="2014" name="Int. J. Syst. Evol. Microbiol.">
        <title>Complete genome sequence of Corynebacterium casei LMG S-19264T (=DSM 44701T), isolated from a smear-ripened cheese.</title>
        <authorList>
            <consortium name="US DOE Joint Genome Institute (JGI-PGF)"/>
            <person name="Walter F."/>
            <person name="Albersmeier A."/>
            <person name="Kalinowski J."/>
            <person name="Ruckert C."/>
        </authorList>
    </citation>
    <scope>NUCLEOTIDE SEQUENCE</scope>
    <source>
        <strain evidence="1">CGMCC 1.12153</strain>
    </source>
</reference>
<proteinExistence type="predicted"/>
<accession>A0A917BEK4</accession>
<reference evidence="1" key="2">
    <citation type="submission" date="2020-09" db="EMBL/GenBank/DDBJ databases">
        <authorList>
            <person name="Sun Q."/>
            <person name="Zhou Y."/>
        </authorList>
    </citation>
    <scope>NUCLEOTIDE SEQUENCE</scope>
    <source>
        <strain evidence="1">CGMCC 1.12153</strain>
    </source>
</reference>
<comment type="caution">
    <text evidence="1">The sequence shown here is derived from an EMBL/GenBank/DDBJ whole genome shotgun (WGS) entry which is preliminary data.</text>
</comment>